<comment type="similarity">
    <text evidence="1">Belongs to the NmrA-type oxidoreductase family.</text>
</comment>
<sequence>MKKQTIVVIGATGAQGKGIVNTLVNEGSFNVRAVTRNPEKYTGKANEAVYADLKDLQSLKDAFTNAYGVFVVTNFWEGADEITEGKNAVEAAKAAGLQHFIWSTLPDVEIISEGVFEVPHFSSKAKVDDLVKSAGFKYTTFVQPPFYFQNLIGMLRPQPKQDGTTGWTLPIDPTKKAIHMSDINDLGKVVAGAFLQPEKVGNGNYLAMATGLYSFNDIIEAYKANGKEHSFSQVPAEIFSTFFEGAKELAEMFGYFEKHTYMGPDSTSRIELAKETATHKFVPLQEWLSKNN</sequence>
<feature type="domain" description="NmrA-like" evidence="3">
    <location>
        <begin position="2"/>
        <end position="287"/>
    </location>
</feature>
<organism evidence="4 5">
    <name type="scientific">Mucilaginibacter aquariorum</name>
    <dbReference type="NCBI Taxonomy" id="2967225"/>
    <lineage>
        <taxon>Bacteria</taxon>
        <taxon>Pseudomonadati</taxon>
        <taxon>Bacteroidota</taxon>
        <taxon>Sphingobacteriia</taxon>
        <taxon>Sphingobacteriales</taxon>
        <taxon>Sphingobacteriaceae</taxon>
        <taxon>Mucilaginibacter</taxon>
    </lineage>
</organism>
<dbReference type="PANTHER" id="PTHR42748:SF7">
    <property type="entry name" value="NMRA LIKE REDOX SENSOR 1-RELATED"/>
    <property type="match status" value="1"/>
</dbReference>
<evidence type="ECO:0000259" key="3">
    <source>
        <dbReference type="Pfam" id="PF05368"/>
    </source>
</evidence>
<dbReference type="PANTHER" id="PTHR42748">
    <property type="entry name" value="NITROGEN METABOLITE REPRESSION PROTEIN NMRA FAMILY MEMBER"/>
    <property type="match status" value="1"/>
</dbReference>
<dbReference type="Pfam" id="PF05368">
    <property type="entry name" value="NmrA"/>
    <property type="match status" value="1"/>
</dbReference>
<dbReference type="InterPro" id="IPR036291">
    <property type="entry name" value="NAD(P)-bd_dom_sf"/>
</dbReference>
<dbReference type="Proteomes" id="UP001204376">
    <property type="component" value="Unassembled WGS sequence"/>
</dbReference>
<reference evidence="4 5" key="1">
    <citation type="submission" date="2022-07" db="EMBL/GenBank/DDBJ databases">
        <title>Mucilaginibacter sp. JC4.</title>
        <authorList>
            <person name="Le V."/>
            <person name="Ko S.-R."/>
            <person name="Ahn C.-Y."/>
            <person name="Oh H.-M."/>
        </authorList>
    </citation>
    <scope>NUCLEOTIDE SEQUENCE [LARGE SCALE GENOMIC DNA]</scope>
    <source>
        <strain evidence="4 5">JC4</strain>
    </source>
</reference>
<dbReference type="Gene3D" id="3.90.25.10">
    <property type="entry name" value="UDP-galactose 4-epimerase, domain 1"/>
    <property type="match status" value="1"/>
</dbReference>
<proteinExistence type="inferred from homology"/>
<dbReference type="SUPFAM" id="SSF51735">
    <property type="entry name" value="NAD(P)-binding Rossmann-fold domains"/>
    <property type="match status" value="1"/>
</dbReference>
<dbReference type="CDD" id="cd05251">
    <property type="entry name" value="NmrA_like_SDR_a"/>
    <property type="match status" value="1"/>
</dbReference>
<evidence type="ECO:0000313" key="5">
    <source>
        <dbReference type="Proteomes" id="UP001204376"/>
    </source>
</evidence>
<accession>A0ABT1T3X2</accession>
<dbReference type="RefSeq" id="WP_256539505.1">
    <property type="nucleotide sequence ID" value="NZ_JANHOH010000003.1"/>
</dbReference>
<gene>
    <name evidence="4" type="ORF">NPE20_15135</name>
</gene>
<dbReference type="Gene3D" id="3.40.50.720">
    <property type="entry name" value="NAD(P)-binding Rossmann-like Domain"/>
    <property type="match status" value="1"/>
</dbReference>
<evidence type="ECO:0000256" key="2">
    <source>
        <dbReference type="ARBA" id="ARBA00022857"/>
    </source>
</evidence>
<dbReference type="EMBL" id="JANHOH010000003">
    <property type="protein sequence ID" value="MCQ6959309.1"/>
    <property type="molecule type" value="Genomic_DNA"/>
</dbReference>
<comment type="caution">
    <text evidence="4">The sequence shown here is derived from an EMBL/GenBank/DDBJ whole genome shotgun (WGS) entry which is preliminary data.</text>
</comment>
<protein>
    <submittedName>
        <fullName evidence="4">NmrA/HSCARG family protein</fullName>
    </submittedName>
</protein>
<keyword evidence="5" id="KW-1185">Reference proteome</keyword>
<dbReference type="InterPro" id="IPR051164">
    <property type="entry name" value="NmrA-like_oxidored"/>
</dbReference>
<evidence type="ECO:0000256" key="1">
    <source>
        <dbReference type="ARBA" id="ARBA00006328"/>
    </source>
</evidence>
<keyword evidence="2" id="KW-0521">NADP</keyword>
<dbReference type="InterPro" id="IPR008030">
    <property type="entry name" value="NmrA-like"/>
</dbReference>
<evidence type="ECO:0000313" key="4">
    <source>
        <dbReference type="EMBL" id="MCQ6959309.1"/>
    </source>
</evidence>
<name>A0ABT1T3X2_9SPHI</name>